<dbReference type="GO" id="GO:0003677">
    <property type="term" value="F:DNA binding"/>
    <property type="evidence" value="ECO:0007669"/>
    <property type="project" value="InterPro"/>
</dbReference>
<evidence type="ECO:0000256" key="1">
    <source>
        <dbReference type="ARBA" id="ARBA00048552"/>
    </source>
</evidence>
<evidence type="ECO:0000259" key="2">
    <source>
        <dbReference type="Pfam" id="PF04561"/>
    </source>
</evidence>
<dbReference type="GO" id="GO:0003899">
    <property type="term" value="F:DNA-directed RNA polymerase activity"/>
    <property type="evidence" value="ECO:0007669"/>
    <property type="project" value="UniProtKB-EC"/>
</dbReference>
<proteinExistence type="predicted"/>
<gene>
    <name evidence="3" type="ORF">C5167_038294</name>
</gene>
<organism evidence="3 4">
    <name type="scientific">Papaver somniferum</name>
    <name type="common">Opium poppy</name>
    <dbReference type="NCBI Taxonomy" id="3469"/>
    <lineage>
        <taxon>Eukaryota</taxon>
        <taxon>Viridiplantae</taxon>
        <taxon>Streptophyta</taxon>
        <taxon>Embryophyta</taxon>
        <taxon>Tracheophyta</taxon>
        <taxon>Spermatophyta</taxon>
        <taxon>Magnoliopsida</taxon>
        <taxon>Ranunculales</taxon>
        <taxon>Papaveraceae</taxon>
        <taxon>Papaveroideae</taxon>
        <taxon>Papaver</taxon>
    </lineage>
</organism>
<dbReference type="InterPro" id="IPR007642">
    <property type="entry name" value="RNA_pol_Rpb2_2"/>
</dbReference>
<dbReference type="GO" id="GO:0006351">
    <property type="term" value="P:DNA-templated transcription"/>
    <property type="evidence" value="ECO:0007669"/>
    <property type="project" value="InterPro"/>
</dbReference>
<protein>
    <recommendedName>
        <fullName evidence="2">RNA polymerase Rpb2 domain-containing protein</fullName>
    </recommendedName>
</protein>
<reference evidence="3 4" key="1">
    <citation type="journal article" date="2018" name="Science">
        <title>The opium poppy genome and morphinan production.</title>
        <authorList>
            <person name="Guo L."/>
            <person name="Winzer T."/>
            <person name="Yang X."/>
            <person name="Li Y."/>
            <person name="Ning Z."/>
            <person name="He Z."/>
            <person name="Teodor R."/>
            <person name="Lu Y."/>
            <person name="Bowser T.A."/>
            <person name="Graham I.A."/>
            <person name="Ye K."/>
        </authorList>
    </citation>
    <scope>NUCLEOTIDE SEQUENCE [LARGE SCALE GENOMIC DNA]</scope>
    <source>
        <strain evidence="4">cv. HN1</strain>
        <tissue evidence="3">Leaves</tissue>
    </source>
</reference>
<feature type="domain" description="RNA polymerase Rpb2" evidence="2">
    <location>
        <begin position="27"/>
        <end position="76"/>
    </location>
</feature>
<name>A0A4Y7ICG8_PAPSO</name>
<evidence type="ECO:0000313" key="3">
    <source>
        <dbReference type="EMBL" id="RZC45341.1"/>
    </source>
</evidence>
<dbReference type="EMBL" id="CM010715">
    <property type="protein sequence ID" value="RZC45341.1"/>
    <property type="molecule type" value="Genomic_DNA"/>
</dbReference>
<keyword evidence="4" id="KW-1185">Reference proteome</keyword>
<evidence type="ECO:0000313" key="4">
    <source>
        <dbReference type="Proteomes" id="UP000316621"/>
    </source>
</evidence>
<sequence length="79" mass="9102">MGSLKYSGMEMREYLQYLGLVRYNLRVLSSAMGSNLREILDNVCYPEIFLSFPNDKEKKKIGSKENAILELEGLIYCDV</sequence>
<accession>A0A4Y7ICG8</accession>
<dbReference type="AlphaFoldDB" id="A0A4Y7ICG8"/>
<dbReference type="Proteomes" id="UP000316621">
    <property type="component" value="Chromosome 1"/>
</dbReference>
<dbReference type="Pfam" id="PF04561">
    <property type="entry name" value="RNA_pol_Rpb2_2"/>
    <property type="match status" value="1"/>
</dbReference>
<comment type="catalytic activity">
    <reaction evidence="1">
        <text>RNA(n) + a ribonucleoside 5'-triphosphate = RNA(n+1) + diphosphate</text>
        <dbReference type="Rhea" id="RHEA:21248"/>
        <dbReference type="Rhea" id="RHEA-COMP:14527"/>
        <dbReference type="Rhea" id="RHEA-COMP:17342"/>
        <dbReference type="ChEBI" id="CHEBI:33019"/>
        <dbReference type="ChEBI" id="CHEBI:61557"/>
        <dbReference type="ChEBI" id="CHEBI:140395"/>
        <dbReference type="EC" id="2.7.7.6"/>
    </reaction>
</comment>
<dbReference type="STRING" id="3469.A0A4Y7ICG8"/>
<dbReference type="Gramene" id="RZC45341">
    <property type="protein sequence ID" value="RZC45341"/>
    <property type="gene ID" value="C5167_038294"/>
</dbReference>